<dbReference type="Gene3D" id="1.10.510.10">
    <property type="entry name" value="Transferase(Phosphotransferase) domain 1"/>
    <property type="match status" value="1"/>
</dbReference>
<dbReference type="VEuPathDB" id="FungiDB:FOC1_g10003822"/>
<feature type="domain" description="Protein kinase" evidence="1">
    <location>
        <begin position="44"/>
        <end position="271"/>
    </location>
</feature>
<dbReference type="PANTHER" id="PTHR44167">
    <property type="entry name" value="OVARIAN-SPECIFIC SERINE/THREONINE-PROTEIN KINASE LOK-RELATED"/>
    <property type="match status" value="1"/>
</dbReference>
<gene>
    <name evidence="2" type="ORF">FRV6_02782</name>
</gene>
<dbReference type="InterPro" id="IPR000719">
    <property type="entry name" value="Prot_kinase_dom"/>
</dbReference>
<dbReference type="VEuPathDB" id="FungiDB:FOMG_02362"/>
<dbReference type="PROSITE" id="PS50011">
    <property type="entry name" value="PROTEIN_KINASE_DOM"/>
    <property type="match status" value="1"/>
</dbReference>
<dbReference type="Proteomes" id="UP000219369">
    <property type="component" value="Unassembled WGS sequence"/>
</dbReference>
<evidence type="ECO:0000313" key="3">
    <source>
        <dbReference type="Proteomes" id="UP000219369"/>
    </source>
</evidence>
<dbReference type="EMBL" id="FMJY01000002">
    <property type="protein sequence ID" value="SCO78569.1"/>
    <property type="molecule type" value="Genomic_DNA"/>
</dbReference>
<dbReference type="AlphaFoldDB" id="A0A2H3STN5"/>
<reference evidence="3" key="1">
    <citation type="submission" date="2016-09" db="EMBL/GenBank/DDBJ databases">
        <authorList>
            <person name="Guldener U."/>
        </authorList>
    </citation>
    <scope>NUCLEOTIDE SEQUENCE [LARGE SCALE GENOMIC DNA]</scope>
    <source>
        <strain evidence="3">V64-1</strain>
    </source>
</reference>
<dbReference type="InterPro" id="IPR011009">
    <property type="entry name" value="Kinase-like_dom_sf"/>
</dbReference>
<dbReference type="GO" id="GO:0044773">
    <property type="term" value="P:mitotic DNA damage checkpoint signaling"/>
    <property type="evidence" value="ECO:0007669"/>
    <property type="project" value="TreeGrafter"/>
</dbReference>
<dbReference type="SUPFAM" id="SSF56112">
    <property type="entry name" value="Protein kinase-like (PK-like)"/>
    <property type="match status" value="1"/>
</dbReference>
<dbReference type="VEuPathDB" id="FungiDB:HZS61_001835"/>
<protein>
    <recommendedName>
        <fullName evidence="1">Protein kinase domain-containing protein</fullName>
    </recommendedName>
</protein>
<proteinExistence type="predicted"/>
<dbReference type="GO" id="GO:0004674">
    <property type="term" value="F:protein serine/threonine kinase activity"/>
    <property type="evidence" value="ECO:0007669"/>
    <property type="project" value="TreeGrafter"/>
</dbReference>
<name>A0A2H3STN5_FUSOX</name>
<accession>A0A2H3STN5</accession>
<dbReference type="VEuPathDB" id="FungiDB:FOIG_13521"/>
<dbReference type="GO" id="GO:0005634">
    <property type="term" value="C:nucleus"/>
    <property type="evidence" value="ECO:0007669"/>
    <property type="project" value="TreeGrafter"/>
</dbReference>
<organism evidence="2 3">
    <name type="scientific">Fusarium oxysporum</name>
    <name type="common">Fusarium vascular wilt</name>
    <dbReference type="NCBI Taxonomy" id="5507"/>
    <lineage>
        <taxon>Eukaryota</taxon>
        <taxon>Fungi</taxon>
        <taxon>Dikarya</taxon>
        <taxon>Ascomycota</taxon>
        <taxon>Pezizomycotina</taxon>
        <taxon>Sordariomycetes</taxon>
        <taxon>Hypocreomycetidae</taxon>
        <taxon>Hypocreales</taxon>
        <taxon>Nectriaceae</taxon>
        <taxon>Fusarium</taxon>
        <taxon>Fusarium oxysporum species complex</taxon>
    </lineage>
</organism>
<dbReference type="PANTHER" id="PTHR44167:SF24">
    <property type="entry name" value="SERINE_THREONINE-PROTEIN KINASE CHK2"/>
    <property type="match status" value="1"/>
</dbReference>
<evidence type="ECO:0000259" key="1">
    <source>
        <dbReference type="PROSITE" id="PS50011"/>
    </source>
</evidence>
<dbReference type="Pfam" id="PF00069">
    <property type="entry name" value="Pkinase"/>
    <property type="match status" value="1"/>
</dbReference>
<dbReference type="GO" id="GO:0005737">
    <property type="term" value="C:cytoplasm"/>
    <property type="evidence" value="ECO:0007669"/>
    <property type="project" value="TreeGrafter"/>
</dbReference>
<dbReference type="GO" id="GO:0005524">
    <property type="term" value="F:ATP binding"/>
    <property type="evidence" value="ECO:0007669"/>
    <property type="project" value="InterPro"/>
</dbReference>
<evidence type="ECO:0000313" key="2">
    <source>
        <dbReference type="EMBL" id="SCO78569.1"/>
    </source>
</evidence>
<dbReference type="OrthoDB" id="4062651at2759"/>
<sequence>MDDPTMDDPTIPPEKIPPTVTSLQDLTIIEAWDTEVNKPKYVIFYLVTLDEEVFFGQSKKNKRELSFAEFTAALQHVKDEEIYPDVPKDVTLKLAPDNLDDILVYVKGPGLNNYETMRGTDFIPKELLAETLTMEKVSQTPHPNIVGYHGCRVRRGGITSIMLEKMDQTLQQYSSTPEFEKLDKPKFLEALQSAVAYIHSLDLAHNDINPHNIMVKDGMPVLIDFGSCQPVGQRLQSLGTEGWYEELFFTSEKKHDTYSLNKLREWIHNPE</sequence>